<sequence length="118" mass="12926">MDFKRPNVTISRTSSIHSNTSTSTNTSTTRSAASNAAPKASDFKRPNFVCRSASILSTTSSTLSVASTTSSTKKNRPNLIKRSTEKAVRISDLYTDKMRYGGERLLDWCCVGIERLVV</sequence>
<name>A0A3D8QGF7_9HELO</name>
<feature type="compositionally biased region" description="Low complexity" evidence="1">
    <location>
        <begin position="9"/>
        <end position="37"/>
    </location>
</feature>
<protein>
    <submittedName>
        <fullName evidence="2">Uncharacterized protein</fullName>
    </submittedName>
</protein>
<gene>
    <name evidence="2" type="ORF">BP6252_12184</name>
</gene>
<dbReference type="Proteomes" id="UP000256645">
    <property type="component" value="Unassembled WGS sequence"/>
</dbReference>
<evidence type="ECO:0000313" key="2">
    <source>
        <dbReference type="EMBL" id="RDW60801.1"/>
    </source>
</evidence>
<evidence type="ECO:0000256" key="1">
    <source>
        <dbReference type="SAM" id="MobiDB-lite"/>
    </source>
</evidence>
<feature type="region of interest" description="Disordered" evidence="1">
    <location>
        <begin position="1"/>
        <end position="41"/>
    </location>
</feature>
<reference evidence="2 3" key="1">
    <citation type="journal article" date="2018" name="IMA Fungus">
        <title>IMA Genome-F 9: Draft genome sequence of Annulohypoxylon stygium, Aspergillus mulundensis, Berkeleyomyces basicola (syn. Thielaviopsis basicola), Ceratocystis smalleyi, two Cercospora beticola strains, Coleophoma cylindrospora, Fusarium fracticaudum, Phialophora cf. hyalina, and Morchella septimelata.</title>
        <authorList>
            <person name="Wingfield B.D."/>
            <person name="Bills G.F."/>
            <person name="Dong Y."/>
            <person name="Huang W."/>
            <person name="Nel W.J."/>
            <person name="Swalarsk-Parry B.S."/>
            <person name="Vaghefi N."/>
            <person name="Wilken P.M."/>
            <person name="An Z."/>
            <person name="de Beer Z.W."/>
            <person name="De Vos L."/>
            <person name="Chen L."/>
            <person name="Duong T.A."/>
            <person name="Gao Y."/>
            <person name="Hammerbacher A."/>
            <person name="Kikkert J.R."/>
            <person name="Li Y."/>
            <person name="Li H."/>
            <person name="Li K."/>
            <person name="Li Q."/>
            <person name="Liu X."/>
            <person name="Ma X."/>
            <person name="Naidoo K."/>
            <person name="Pethybridge S.J."/>
            <person name="Sun J."/>
            <person name="Steenkamp E.T."/>
            <person name="van der Nest M.A."/>
            <person name="van Wyk S."/>
            <person name="Wingfield M.J."/>
            <person name="Xiong C."/>
            <person name="Yue Q."/>
            <person name="Zhang X."/>
        </authorList>
    </citation>
    <scope>NUCLEOTIDE SEQUENCE [LARGE SCALE GENOMIC DNA]</scope>
    <source>
        <strain evidence="2 3">BP6252</strain>
    </source>
</reference>
<organism evidence="2 3">
    <name type="scientific">Coleophoma cylindrospora</name>
    <dbReference type="NCBI Taxonomy" id="1849047"/>
    <lineage>
        <taxon>Eukaryota</taxon>
        <taxon>Fungi</taxon>
        <taxon>Dikarya</taxon>
        <taxon>Ascomycota</taxon>
        <taxon>Pezizomycotina</taxon>
        <taxon>Leotiomycetes</taxon>
        <taxon>Helotiales</taxon>
        <taxon>Dermateaceae</taxon>
        <taxon>Coleophoma</taxon>
    </lineage>
</organism>
<dbReference type="AlphaFoldDB" id="A0A3D8QGF7"/>
<proteinExistence type="predicted"/>
<comment type="caution">
    <text evidence="2">The sequence shown here is derived from an EMBL/GenBank/DDBJ whole genome shotgun (WGS) entry which is preliminary data.</text>
</comment>
<keyword evidence="3" id="KW-1185">Reference proteome</keyword>
<dbReference type="EMBL" id="PDLM01000015">
    <property type="protein sequence ID" value="RDW60801.1"/>
    <property type="molecule type" value="Genomic_DNA"/>
</dbReference>
<evidence type="ECO:0000313" key="3">
    <source>
        <dbReference type="Proteomes" id="UP000256645"/>
    </source>
</evidence>
<accession>A0A3D8QGF7</accession>